<proteinExistence type="inferred from homology"/>
<name>A0A346Y248_9ACTN</name>
<dbReference type="UniPathway" id="UPA00138"/>
<keyword evidence="12" id="KW-1185">Reference proteome</keyword>
<dbReference type="GO" id="GO:0006071">
    <property type="term" value="P:glycerol metabolic process"/>
    <property type="evidence" value="ECO:0007669"/>
    <property type="project" value="InterPro"/>
</dbReference>
<evidence type="ECO:0000256" key="6">
    <source>
        <dbReference type="ARBA" id="ARBA00023211"/>
    </source>
</evidence>
<feature type="binding site" evidence="9">
    <location>
        <position position="89"/>
    </location>
    <ligand>
        <name>Mn(2+)</name>
        <dbReference type="ChEBI" id="CHEBI:29035"/>
        <label>2</label>
    </ligand>
</feature>
<feature type="binding site" evidence="9">
    <location>
        <position position="61"/>
    </location>
    <ligand>
        <name>Mn(2+)</name>
        <dbReference type="ChEBI" id="CHEBI:29035"/>
        <label>1</label>
    </ligand>
</feature>
<dbReference type="EMBL" id="CP031165">
    <property type="protein sequence ID" value="AXV08545.1"/>
    <property type="molecule type" value="Genomic_DNA"/>
</dbReference>
<dbReference type="PANTHER" id="PTHR30447">
    <property type="entry name" value="FRUCTOSE-1,6-BISPHOSPHATASE CLASS 2"/>
    <property type="match status" value="1"/>
</dbReference>
<dbReference type="PANTHER" id="PTHR30447:SF0">
    <property type="entry name" value="FRUCTOSE-1,6-BISPHOSPHATASE 1 CLASS 2-RELATED"/>
    <property type="match status" value="1"/>
</dbReference>
<keyword evidence="7 8" id="KW-0119">Carbohydrate metabolism</keyword>
<accession>A0A346Y248</accession>
<evidence type="ECO:0000256" key="9">
    <source>
        <dbReference type="PIRSR" id="PIRSR004532-1"/>
    </source>
</evidence>
<reference evidence="11 12" key="1">
    <citation type="submission" date="2018-09" db="EMBL/GenBank/DDBJ databases">
        <title>Complete genome sequence of Euzebya sp. DY32-46 isolated from seawater of Pacific Ocean.</title>
        <authorList>
            <person name="Xu L."/>
            <person name="Wu Y.-H."/>
            <person name="Xu X.-W."/>
        </authorList>
    </citation>
    <scope>NUCLEOTIDE SEQUENCE [LARGE SCALE GENOMIC DNA]</scope>
    <source>
        <strain evidence="11 12">DY32-46</strain>
    </source>
</reference>
<dbReference type="OrthoDB" id="9779353at2"/>
<dbReference type="GO" id="GO:0005829">
    <property type="term" value="C:cytosol"/>
    <property type="evidence" value="ECO:0007669"/>
    <property type="project" value="TreeGrafter"/>
</dbReference>
<feature type="binding site" evidence="10">
    <location>
        <position position="124"/>
    </location>
    <ligand>
        <name>substrate</name>
    </ligand>
</feature>
<dbReference type="NCBIfam" id="TIGR00330">
    <property type="entry name" value="glpX"/>
    <property type="match status" value="1"/>
</dbReference>
<organism evidence="11 12">
    <name type="scientific">Euzebya pacifica</name>
    <dbReference type="NCBI Taxonomy" id="1608957"/>
    <lineage>
        <taxon>Bacteria</taxon>
        <taxon>Bacillati</taxon>
        <taxon>Actinomycetota</taxon>
        <taxon>Nitriliruptoria</taxon>
        <taxon>Euzebyales</taxon>
    </lineage>
</organism>
<protein>
    <recommendedName>
        <fullName evidence="8">Fructose-1,6-bisphosphatase</fullName>
    </recommendedName>
</protein>
<keyword evidence="4 9" id="KW-0479">Metal-binding</keyword>
<feature type="binding site" evidence="10">
    <location>
        <begin position="191"/>
        <end position="193"/>
    </location>
    <ligand>
        <name>substrate</name>
    </ligand>
</feature>
<evidence type="ECO:0000313" key="11">
    <source>
        <dbReference type="EMBL" id="AXV08545.1"/>
    </source>
</evidence>
<evidence type="ECO:0000256" key="8">
    <source>
        <dbReference type="PIRNR" id="PIRNR004532"/>
    </source>
</evidence>
<comment type="catalytic activity">
    <reaction evidence="1">
        <text>beta-D-fructose 1,6-bisphosphate + H2O = beta-D-fructose 6-phosphate + phosphate</text>
        <dbReference type="Rhea" id="RHEA:11064"/>
        <dbReference type="ChEBI" id="CHEBI:15377"/>
        <dbReference type="ChEBI" id="CHEBI:32966"/>
        <dbReference type="ChEBI" id="CHEBI:43474"/>
        <dbReference type="ChEBI" id="CHEBI:57634"/>
        <dbReference type="EC" id="3.1.3.11"/>
    </reaction>
</comment>
<comment type="similarity">
    <text evidence="3 8">Belongs to the FBPase class 2 family.</text>
</comment>
<dbReference type="AlphaFoldDB" id="A0A346Y248"/>
<feature type="binding site" evidence="9">
    <location>
        <position position="218"/>
    </location>
    <ligand>
        <name>Mn(2+)</name>
        <dbReference type="ChEBI" id="CHEBI:29035"/>
        <label>2</label>
    </ligand>
</feature>
<dbReference type="GO" id="GO:0046872">
    <property type="term" value="F:metal ion binding"/>
    <property type="evidence" value="ECO:0007669"/>
    <property type="project" value="UniProtKB-KW"/>
</dbReference>
<evidence type="ECO:0000256" key="4">
    <source>
        <dbReference type="ARBA" id="ARBA00022723"/>
    </source>
</evidence>
<feature type="binding site" evidence="9">
    <location>
        <position position="92"/>
    </location>
    <ligand>
        <name>Mn(2+)</name>
        <dbReference type="ChEBI" id="CHEBI:29035"/>
        <label>2</label>
    </ligand>
</feature>
<dbReference type="FunFam" id="3.40.190.90:FF:000001">
    <property type="entry name" value="Fructose-1,6-bisphosphatase"/>
    <property type="match status" value="1"/>
</dbReference>
<keyword evidence="6 9" id="KW-0464">Manganese</keyword>
<dbReference type="KEGG" id="euz:DVS28_a3873"/>
<gene>
    <name evidence="11" type="ORF">DVS28_a3873</name>
</gene>
<dbReference type="Pfam" id="PF03320">
    <property type="entry name" value="FBPase_glpX"/>
    <property type="match status" value="1"/>
</dbReference>
<dbReference type="Gene3D" id="3.40.190.90">
    <property type="match status" value="1"/>
</dbReference>
<comment type="pathway">
    <text evidence="2">Carbohydrate biosynthesis; gluconeogenesis.</text>
</comment>
<dbReference type="RefSeq" id="WP_114592871.1">
    <property type="nucleotide sequence ID" value="NZ_CP031165.1"/>
</dbReference>
<dbReference type="GO" id="GO:0042132">
    <property type="term" value="F:fructose 1,6-bisphosphate 1-phosphatase activity"/>
    <property type="evidence" value="ECO:0007669"/>
    <property type="project" value="UniProtKB-EC"/>
</dbReference>
<dbReference type="GO" id="GO:0006094">
    <property type="term" value="P:gluconeogenesis"/>
    <property type="evidence" value="ECO:0007669"/>
    <property type="project" value="UniProtKB-UniPathway"/>
</dbReference>
<sequence length="327" mass="34456">MTTKPDRNLALELVRATEAAAIAAGRWMGRNNKEAGDQAAVDAMRQLLDTVDMDGVVVIGEGEKDEAPMLFNGEEVGSGNGPQTDIAVDPIDGTRLLAQGRPGSLAVLAMAPRGTMFNPGPMVYMNKWIVGADAKGAVDIDAPIKDNLARIAKAKGKAVNDLTVMMLDRDRHAGMAQDVRDAGARLRLIMDGDVAGGLLAAMPDKAVDVLIGIGGTPEGVTTACAIRALDGEMLGRLWARNDEETVAANEQGYDLDEVLTTERLVSSQDTFFVCTGVTTGDLVPGVNYTGSGVTTDSLCMRGKSGTVRYIRAIHTVEKLRELGAEGA</sequence>
<evidence type="ECO:0000256" key="1">
    <source>
        <dbReference type="ARBA" id="ARBA00001273"/>
    </source>
</evidence>
<comment type="cofactor">
    <cofactor evidence="9">
        <name>Mn(2+)</name>
        <dbReference type="ChEBI" id="CHEBI:29035"/>
    </cofactor>
</comment>
<evidence type="ECO:0000256" key="5">
    <source>
        <dbReference type="ARBA" id="ARBA00022801"/>
    </source>
</evidence>
<evidence type="ECO:0000256" key="2">
    <source>
        <dbReference type="ARBA" id="ARBA00004742"/>
    </source>
</evidence>
<feature type="binding site" evidence="9">
    <location>
        <position position="37"/>
    </location>
    <ligand>
        <name>Mn(2+)</name>
        <dbReference type="ChEBI" id="CHEBI:29035"/>
        <label>1</label>
    </ligand>
</feature>
<keyword evidence="5" id="KW-0378">Hydrolase</keyword>
<dbReference type="PIRSF" id="PIRSF004532">
    <property type="entry name" value="GlpX"/>
    <property type="match status" value="1"/>
</dbReference>
<dbReference type="CDD" id="cd01516">
    <property type="entry name" value="FBPase_glpX"/>
    <property type="match status" value="1"/>
</dbReference>
<feature type="binding site" evidence="10">
    <location>
        <begin position="169"/>
        <end position="171"/>
    </location>
    <ligand>
        <name>substrate</name>
    </ligand>
</feature>
<feature type="binding site" evidence="10">
    <location>
        <position position="215"/>
    </location>
    <ligand>
        <name>substrate</name>
    </ligand>
</feature>
<evidence type="ECO:0000256" key="10">
    <source>
        <dbReference type="PIRSR" id="PIRSR004532-2"/>
    </source>
</evidence>
<evidence type="ECO:0000313" key="12">
    <source>
        <dbReference type="Proteomes" id="UP000264006"/>
    </source>
</evidence>
<feature type="binding site" evidence="10">
    <location>
        <begin position="92"/>
        <end position="94"/>
    </location>
    <ligand>
        <name>substrate</name>
    </ligand>
</feature>
<evidence type="ECO:0000256" key="3">
    <source>
        <dbReference type="ARBA" id="ARBA00008989"/>
    </source>
</evidence>
<dbReference type="Gene3D" id="3.30.540.10">
    <property type="entry name" value="Fructose-1,6-Bisphosphatase, subunit A, domain 1"/>
    <property type="match status" value="1"/>
</dbReference>
<dbReference type="InterPro" id="IPR004464">
    <property type="entry name" value="FBPase_class-2/SBPase"/>
</dbReference>
<dbReference type="SUPFAM" id="SSF56655">
    <property type="entry name" value="Carbohydrate phosphatase"/>
    <property type="match status" value="1"/>
</dbReference>
<dbReference type="Proteomes" id="UP000264006">
    <property type="component" value="Chromosome"/>
</dbReference>
<evidence type="ECO:0000256" key="7">
    <source>
        <dbReference type="ARBA" id="ARBA00023277"/>
    </source>
</evidence>
<dbReference type="GO" id="GO:0030388">
    <property type="term" value="P:fructose 1,6-bisphosphate metabolic process"/>
    <property type="evidence" value="ECO:0007669"/>
    <property type="project" value="TreeGrafter"/>
</dbReference>